<feature type="domain" description="Rhodanese" evidence="1">
    <location>
        <begin position="38"/>
        <end position="123"/>
    </location>
</feature>
<dbReference type="PANTHER" id="PTHR43031:SF1">
    <property type="entry name" value="PYRIDINE NUCLEOTIDE-DISULPHIDE OXIDOREDUCTASE"/>
    <property type="match status" value="1"/>
</dbReference>
<dbReference type="SMART" id="SM00450">
    <property type="entry name" value="RHOD"/>
    <property type="match status" value="1"/>
</dbReference>
<name>A0ABV6DLS9_9BACL</name>
<comment type="caution">
    <text evidence="2">The sequence shown here is derived from an EMBL/GenBank/DDBJ whole genome shotgun (WGS) entry which is preliminary data.</text>
</comment>
<dbReference type="PROSITE" id="PS00380">
    <property type="entry name" value="RHODANESE_1"/>
    <property type="match status" value="1"/>
</dbReference>
<dbReference type="InterPro" id="IPR050229">
    <property type="entry name" value="GlpE_sulfurtransferase"/>
</dbReference>
<dbReference type="Pfam" id="PF00581">
    <property type="entry name" value="Rhodanese"/>
    <property type="match status" value="1"/>
</dbReference>
<evidence type="ECO:0000313" key="2">
    <source>
        <dbReference type="EMBL" id="MFC0213552.1"/>
    </source>
</evidence>
<dbReference type="PANTHER" id="PTHR43031">
    <property type="entry name" value="FAD-DEPENDENT OXIDOREDUCTASE"/>
    <property type="match status" value="1"/>
</dbReference>
<reference evidence="2 3" key="1">
    <citation type="submission" date="2024-09" db="EMBL/GenBank/DDBJ databases">
        <authorList>
            <person name="Sun Q."/>
            <person name="Mori K."/>
        </authorList>
    </citation>
    <scope>NUCLEOTIDE SEQUENCE [LARGE SCALE GENOMIC DNA]</scope>
    <source>
        <strain evidence="2 3">CCM 7759</strain>
    </source>
</reference>
<protein>
    <submittedName>
        <fullName evidence="2">Rhodanese-like domain-containing protein</fullName>
    </submittedName>
</protein>
<dbReference type="RefSeq" id="WP_085170062.1">
    <property type="nucleotide sequence ID" value="NZ_JBHLWN010000054.1"/>
</dbReference>
<keyword evidence="3" id="KW-1185">Reference proteome</keyword>
<dbReference type="PROSITE" id="PS50206">
    <property type="entry name" value="RHODANESE_3"/>
    <property type="match status" value="1"/>
</dbReference>
<dbReference type="CDD" id="cd00158">
    <property type="entry name" value="RHOD"/>
    <property type="match status" value="1"/>
</dbReference>
<dbReference type="InterPro" id="IPR036873">
    <property type="entry name" value="Rhodanese-like_dom_sf"/>
</dbReference>
<dbReference type="Proteomes" id="UP001589776">
    <property type="component" value="Unassembled WGS sequence"/>
</dbReference>
<dbReference type="SUPFAM" id="SSF52821">
    <property type="entry name" value="Rhodanese/Cell cycle control phosphatase"/>
    <property type="match status" value="1"/>
</dbReference>
<dbReference type="InterPro" id="IPR001307">
    <property type="entry name" value="Thiosulphate_STrfase_CS"/>
</dbReference>
<proteinExistence type="predicted"/>
<dbReference type="Gene3D" id="3.40.250.10">
    <property type="entry name" value="Rhodanese-like domain"/>
    <property type="match status" value="1"/>
</dbReference>
<dbReference type="InterPro" id="IPR001763">
    <property type="entry name" value="Rhodanese-like_dom"/>
</dbReference>
<gene>
    <name evidence="2" type="ORF">ACFFK0_13995</name>
</gene>
<sequence length="123" mass="14281">MNYYFYAILFILLAWFLFKQFAPVKGLRNLNIEQFKKEYKGQRLIDVREVHEFKQGHLPGAVNIPLSQIHRRLGEIPKESPVYLYCRSGMRSKQAGRILSRSGYRNVAHLNGGITAWDGPLTK</sequence>
<evidence type="ECO:0000313" key="3">
    <source>
        <dbReference type="Proteomes" id="UP001589776"/>
    </source>
</evidence>
<dbReference type="EMBL" id="JBHLWN010000054">
    <property type="protein sequence ID" value="MFC0213552.1"/>
    <property type="molecule type" value="Genomic_DNA"/>
</dbReference>
<organism evidence="2 3">
    <name type="scientific">Paenibacillus chartarius</name>
    <dbReference type="NCBI Taxonomy" id="747481"/>
    <lineage>
        <taxon>Bacteria</taxon>
        <taxon>Bacillati</taxon>
        <taxon>Bacillota</taxon>
        <taxon>Bacilli</taxon>
        <taxon>Bacillales</taxon>
        <taxon>Paenibacillaceae</taxon>
        <taxon>Paenibacillus</taxon>
    </lineage>
</organism>
<evidence type="ECO:0000259" key="1">
    <source>
        <dbReference type="PROSITE" id="PS50206"/>
    </source>
</evidence>
<accession>A0ABV6DLS9</accession>